<reference evidence="1 2" key="1">
    <citation type="submission" date="2017-11" db="EMBL/GenBank/DDBJ databases">
        <title>Comparitive Functional Genomics of Dry Heat Resistant strains isolated from the Viking Spacecraft.</title>
        <authorList>
            <person name="Seuylemezian A."/>
            <person name="Cooper K."/>
            <person name="Vaishampayan P."/>
        </authorList>
    </citation>
    <scope>NUCLEOTIDE SEQUENCE [LARGE SCALE GENOMIC DNA]</scope>
    <source>
        <strain evidence="1 2">V32-6</strain>
    </source>
</reference>
<dbReference type="Proteomes" id="UP000234950">
    <property type="component" value="Unassembled WGS sequence"/>
</dbReference>
<dbReference type="Pfam" id="PF17326">
    <property type="entry name" value="DUF5365"/>
    <property type="match status" value="1"/>
</dbReference>
<evidence type="ECO:0000313" key="2">
    <source>
        <dbReference type="Proteomes" id="UP000234950"/>
    </source>
</evidence>
<dbReference type="InterPro" id="IPR020355">
    <property type="entry name" value="Uncharacterised_YhcU"/>
</dbReference>
<dbReference type="EMBL" id="PGVE01000064">
    <property type="protein sequence ID" value="PLS03053.1"/>
    <property type="molecule type" value="Genomic_DNA"/>
</dbReference>
<name>A0A2N5HC09_9BACI</name>
<proteinExistence type="predicted"/>
<keyword evidence="2" id="KW-1185">Reference proteome</keyword>
<comment type="caution">
    <text evidence="1">The sequence shown here is derived from an EMBL/GenBank/DDBJ whole genome shotgun (WGS) entry which is preliminary data.</text>
</comment>
<sequence>MKIVFASTPSQEEEINELVRYVYSNIFPLYFSDEEISKFEELKVLDTSLDFNTLKDAFQVMTSIQTVISILESSPLDEQYEIVFNKNVNTLKEFGLFFPFDFEQFIEGKTMKSPMLSIYTKADNELII</sequence>
<dbReference type="AlphaFoldDB" id="A0A2N5HC09"/>
<gene>
    <name evidence="1" type="ORF">CVD27_17900</name>
</gene>
<organism evidence="1 2">
    <name type="scientific">Neobacillus cucumis</name>
    <dbReference type="NCBI Taxonomy" id="1740721"/>
    <lineage>
        <taxon>Bacteria</taxon>
        <taxon>Bacillati</taxon>
        <taxon>Bacillota</taxon>
        <taxon>Bacilli</taxon>
        <taxon>Bacillales</taxon>
        <taxon>Bacillaceae</taxon>
        <taxon>Neobacillus</taxon>
    </lineage>
</organism>
<evidence type="ECO:0008006" key="3">
    <source>
        <dbReference type="Google" id="ProtNLM"/>
    </source>
</evidence>
<dbReference type="RefSeq" id="WP_101649245.1">
    <property type="nucleotide sequence ID" value="NZ_PGVE01000064.1"/>
</dbReference>
<accession>A0A2N5HC09</accession>
<dbReference type="OrthoDB" id="2966549at2"/>
<evidence type="ECO:0000313" key="1">
    <source>
        <dbReference type="EMBL" id="PLS03053.1"/>
    </source>
</evidence>
<protein>
    <recommendedName>
        <fullName evidence="3">YhcU family protein</fullName>
    </recommendedName>
</protein>